<keyword evidence="1" id="KW-1133">Transmembrane helix</keyword>
<evidence type="ECO:0000313" key="2">
    <source>
        <dbReference type="EMBL" id="SIS39273.1"/>
    </source>
</evidence>
<dbReference type="PANTHER" id="PTHR40042:SF1">
    <property type="entry name" value="DUF1405 DOMAIN-CONTAINING PROTEIN"/>
    <property type="match status" value="1"/>
</dbReference>
<keyword evidence="1" id="KW-0472">Membrane</keyword>
<feature type="transmembrane region" description="Helical" evidence="1">
    <location>
        <begin position="115"/>
        <end position="133"/>
    </location>
</feature>
<sequence length="216" mass="25120">MRNRWWWEWFVRQLDRRRFLLILLAVNFLGSIYGYYWYKNQLAATPVYWLPFVPDSPTASAAFTLVLLLYLINRRSPFWEAFAGVTLFKYGIWAVAMILAGAALSEKPFLESLVWTDWMLMASHLGMALEGVLYSRFFAFGRKEILLVAGWILLNDVLDYGVGIHPWLPLSMAGTEPAVALFTLSLSLISLLLFTWLVFPARPERKEELPLWFKRT</sequence>
<name>A0A1N7IQC5_9BACL</name>
<organism evidence="2 3">
    <name type="scientific">Kroppenstedtia eburnea</name>
    <dbReference type="NCBI Taxonomy" id="714067"/>
    <lineage>
        <taxon>Bacteria</taxon>
        <taxon>Bacillati</taxon>
        <taxon>Bacillota</taxon>
        <taxon>Bacilli</taxon>
        <taxon>Bacillales</taxon>
        <taxon>Thermoactinomycetaceae</taxon>
        <taxon>Kroppenstedtia</taxon>
    </lineage>
</organism>
<keyword evidence="1" id="KW-0812">Transmembrane</keyword>
<proteinExistence type="predicted"/>
<protein>
    <submittedName>
        <fullName evidence="2">Uncharacterized membrane protein YpjA</fullName>
    </submittedName>
</protein>
<dbReference type="Pfam" id="PF07187">
    <property type="entry name" value="DUF1405"/>
    <property type="match status" value="1"/>
</dbReference>
<dbReference type="RefSeq" id="WP_076522896.1">
    <property type="nucleotide sequence ID" value="NZ_CP048103.1"/>
</dbReference>
<dbReference type="AlphaFoldDB" id="A0A1N7IQC5"/>
<feature type="transmembrane region" description="Helical" evidence="1">
    <location>
        <begin position="179"/>
        <end position="199"/>
    </location>
</feature>
<feature type="transmembrane region" description="Helical" evidence="1">
    <location>
        <begin position="145"/>
        <end position="167"/>
    </location>
</feature>
<feature type="transmembrane region" description="Helical" evidence="1">
    <location>
        <begin position="50"/>
        <end position="72"/>
    </location>
</feature>
<feature type="transmembrane region" description="Helical" evidence="1">
    <location>
        <begin position="20"/>
        <end position="38"/>
    </location>
</feature>
<accession>A0A1N7IQC5</accession>
<gene>
    <name evidence="2" type="ORF">SAMN05421790_101229</name>
</gene>
<dbReference type="InterPro" id="IPR009845">
    <property type="entry name" value="DUF1405"/>
</dbReference>
<dbReference type="Proteomes" id="UP000186795">
    <property type="component" value="Unassembled WGS sequence"/>
</dbReference>
<feature type="transmembrane region" description="Helical" evidence="1">
    <location>
        <begin position="79"/>
        <end position="103"/>
    </location>
</feature>
<evidence type="ECO:0000313" key="3">
    <source>
        <dbReference type="Proteomes" id="UP000186795"/>
    </source>
</evidence>
<dbReference type="EMBL" id="FTOD01000001">
    <property type="protein sequence ID" value="SIS39273.1"/>
    <property type="molecule type" value="Genomic_DNA"/>
</dbReference>
<dbReference type="PANTHER" id="PTHR40042">
    <property type="entry name" value="HYPOTHETICAL MEMBRANE SPANNING PROTEIN"/>
    <property type="match status" value="1"/>
</dbReference>
<reference evidence="3" key="1">
    <citation type="submission" date="2017-01" db="EMBL/GenBank/DDBJ databases">
        <authorList>
            <person name="Varghese N."/>
            <person name="Submissions S."/>
        </authorList>
    </citation>
    <scope>NUCLEOTIDE SEQUENCE [LARGE SCALE GENOMIC DNA]</scope>
    <source>
        <strain evidence="3">DSM 45196</strain>
    </source>
</reference>
<dbReference type="OrthoDB" id="152213at2"/>
<keyword evidence="3" id="KW-1185">Reference proteome</keyword>
<evidence type="ECO:0000256" key="1">
    <source>
        <dbReference type="SAM" id="Phobius"/>
    </source>
</evidence>